<comment type="caution">
    <text evidence="7 8">Lacks conserved residue(s) required for the propagation of feature annotation.</text>
</comment>
<accession>A0A1R4EGS8</accession>
<dbReference type="STRING" id="1945520.A1019T_01709"/>
<dbReference type="GO" id="GO:0005829">
    <property type="term" value="C:cytosol"/>
    <property type="evidence" value="ECO:0007669"/>
    <property type="project" value="TreeGrafter"/>
</dbReference>
<evidence type="ECO:0000256" key="6">
    <source>
        <dbReference type="ARBA" id="ARBA00022884"/>
    </source>
</evidence>
<name>A0A1R4EGS8_9GAMM</name>
<keyword evidence="12" id="KW-1185">Reference proteome</keyword>
<dbReference type="InterPro" id="IPR029063">
    <property type="entry name" value="SAM-dependent_MTases_sf"/>
</dbReference>
<evidence type="ECO:0000259" key="10">
    <source>
        <dbReference type="SMART" id="SM00650"/>
    </source>
</evidence>
<dbReference type="GO" id="GO:0052908">
    <property type="term" value="F:16S rRNA (adenine(1518)-N(6)/adenine(1519)-N(6))-dimethyltransferase activity"/>
    <property type="evidence" value="ECO:0007669"/>
    <property type="project" value="UniProtKB-EC"/>
</dbReference>
<dbReference type="InterPro" id="IPR020598">
    <property type="entry name" value="rRNA_Ade_methylase_Trfase_N"/>
</dbReference>
<feature type="binding site" evidence="7 8">
    <location>
        <position position="30"/>
    </location>
    <ligand>
        <name>S-adenosyl-L-methionine</name>
        <dbReference type="ChEBI" id="CHEBI:59789"/>
    </ligand>
</feature>
<dbReference type="Gene3D" id="1.10.8.100">
    <property type="entry name" value="Ribosomal RNA adenine dimethylase-like, domain 2"/>
    <property type="match status" value="1"/>
</dbReference>
<dbReference type="AlphaFoldDB" id="A0A1R4EGS8"/>
<dbReference type="GO" id="GO:0003723">
    <property type="term" value="F:RNA binding"/>
    <property type="evidence" value="ECO:0007669"/>
    <property type="project" value="UniProtKB-UniRule"/>
</dbReference>
<proteinExistence type="inferred from homology"/>
<dbReference type="PANTHER" id="PTHR11727">
    <property type="entry name" value="DIMETHYLADENOSINE TRANSFERASE"/>
    <property type="match status" value="1"/>
</dbReference>
<feature type="binding site" evidence="7 8">
    <location>
        <position position="32"/>
    </location>
    <ligand>
        <name>S-adenosyl-L-methionine</name>
        <dbReference type="ChEBI" id="CHEBI:59789"/>
    </ligand>
</feature>
<feature type="domain" description="Ribosomal RNA adenine methylase transferase N-terminal" evidence="10">
    <location>
        <begin position="37"/>
        <end position="217"/>
    </location>
</feature>
<dbReference type="OrthoDB" id="9814755at2"/>
<evidence type="ECO:0000256" key="9">
    <source>
        <dbReference type="SAM" id="MobiDB-lite"/>
    </source>
</evidence>
<keyword evidence="3 7" id="KW-0489">Methyltransferase</keyword>
<dbReference type="InterPro" id="IPR011530">
    <property type="entry name" value="rRNA_adenine_dimethylase"/>
</dbReference>
<evidence type="ECO:0000256" key="4">
    <source>
        <dbReference type="ARBA" id="ARBA00022679"/>
    </source>
</evidence>
<organism evidence="11 12">
    <name type="scientific">Psychrobacter pasteurii</name>
    <dbReference type="NCBI Taxonomy" id="1945520"/>
    <lineage>
        <taxon>Bacteria</taxon>
        <taxon>Pseudomonadati</taxon>
        <taxon>Pseudomonadota</taxon>
        <taxon>Gammaproteobacteria</taxon>
        <taxon>Moraxellales</taxon>
        <taxon>Moraxellaceae</taxon>
        <taxon>Psychrobacter</taxon>
    </lineage>
</organism>
<protein>
    <recommendedName>
        <fullName evidence="7">Ribosomal RNA small subunit methyltransferase A</fullName>
        <ecNumber evidence="7">2.1.1.182</ecNumber>
    </recommendedName>
    <alternativeName>
        <fullName evidence="7">16S rRNA (adenine(1518)-N(6)/adenine(1519)-N(6))-dimethyltransferase</fullName>
    </alternativeName>
    <alternativeName>
        <fullName evidence="7">16S rRNA dimethyladenosine transferase</fullName>
    </alternativeName>
    <alternativeName>
        <fullName evidence="7">16S rRNA dimethylase</fullName>
    </alternativeName>
    <alternativeName>
        <fullName evidence="7">S-adenosylmethionine-6-N', N'-adenosyl(rRNA) dimethyltransferase</fullName>
    </alternativeName>
</protein>
<feature type="binding site" evidence="7 8">
    <location>
        <position position="78"/>
    </location>
    <ligand>
        <name>S-adenosyl-L-methionine</name>
        <dbReference type="ChEBI" id="CHEBI:59789"/>
    </ligand>
</feature>
<dbReference type="HAMAP" id="MF_00607">
    <property type="entry name" value="16SrRNA_methyltr_A"/>
    <property type="match status" value="1"/>
</dbReference>
<feature type="compositionally biased region" description="Basic residues" evidence="9">
    <location>
        <begin position="9"/>
        <end position="22"/>
    </location>
</feature>
<evidence type="ECO:0000256" key="3">
    <source>
        <dbReference type="ARBA" id="ARBA00022603"/>
    </source>
</evidence>
<reference evidence="12" key="1">
    <citation type="submission" date="2017-02" db="EMBL/GenBank/DDBJ databases">
        <authorList>
            <person name="Mornico D."/>
        </authorList>
    </citation>
    <scope>NUCLEOTIDE SEQUENCE [LARGE SCALE GENOMIC DNA]</scope>
</reference>
<feature type="binding site" evidence="7 8">
    <location>
        <position position="57"/>
    </location>
    <ligand>
        <name>S-adenosyl-L-methionine</name>
        <dbReference type="ChEBI" id="CHEBI:59789"/>
    </ligand>
</feature>
<dbReference type="FunFam" id="1.10.8.100:FF:000001">
    <property type="entry name" value="Ribosomal RNA small subunit methyltransferase A"/>
    <property type="match status" value="1"/>
</dbReference>
<evidence type="ECO:0000313" key="11">
    <source>
        <dbReference type="EMBL" id="SJM37725.1"/>
    </source>
</evidence>
<dbReference type="NCBIfam" id="TIGR00755">
    <property type="entry name" value="ksgA"/>
    <property type="match status" value="1"/>
</dbReference>
<evidence type="ECO:0000256" key="1">
    <source>
        <dbReference type="ARBA" id="ARBA00022490"/>
    </source>
</evidence>
<dbReference type="EMBL" id="FUGD01000099">
    <property type="protein sequence ID" value="SJM37725.1"/>
    <property type="molecule type" value="Genomic_DNA"/>
</dbReference>
<dbReference type="InterPro" id="IPR020596">
    <property type="entry name" value="rRNA_Ade_Mease_Trfase_CS"/>
</dbReference>
<dbReference type="PROSITE" id="PS01131">
    <property type="entry name" value="RRNA_A_DIMETH"/>
    <property type="match status" value="1"/>
</dbReference>
<keyword evidence="1 7" id="KW-0963">Cytoplasm</keyword>
<evidence type="ECO:0000256" key="7">
    <source>
        <dbReference type="HAMAP-Rule" id="MF_00607"/>
    </source>
</evidence>
<comment type="subcellular location">
    <subcellularLocation>
        <location evidence="7">Cytoplasm</location>
    </subcellularLocation>
</comment>
<comment type="catalytic activity">
    <reaction evidence="7">
        <text>adenosine(1518)/adenosine(1519) in 16S rRNA + 4 S-adenosyl-L-methionine = N(6)-dimethyladenosine(1518)/N(6)-dimethyladenosine(1519) in 16S rRNA + 4 S-adenosyl-L-homocysteine + 4 H(+)</text>
        <dbReference type="Rhea" id="RHEA:19609"/>
        <dbReference type="Rhea" id="RHEA-COMP:10232"/>
        <dbReference type="Rhea" id="RHEA-COMP:10233"/>
        <dbReference type="ChEBI" id="CHEBI:15378"/>
        <dbReference type="ChEBI" id="CHEBI:57856"/>
        <dbReference type="ChEBI" id="CHEBI:59789"/>
        <dbReference type="ChEBI" id="CHEBI:74411"/>
        <dbReference type="ChEBI" id="CHEBI:74493"/>
        <dbReference type="EC" id="2.1.1.182"/>
    </reaction>
</comment>
<feature type="binding site" evidence="7 8">
    <location>
        <position position="132"/>
    </location>
    <ligand>
        <name>S-adenosyl-L-methionine</name>
        <dbReference type="ChEBI" id="CHEBI:59789"/>
    </ligand>
</feature>
<dbReference type="Pfam" id="PF00398">
    <property type="entry name" value="RrnaAD"/>
    <property type="match status" value="1"/>
</dbReference>
<dbReference type="RefSeq" id="WP_077449114.1">
    <property type="nucleotide sequence ID" value="NZ_FUGD01000099.1"/>
</dbReference>
<dbReference type="Proteomes" id="UP000188169">
    <property type="component" value="Unassembled WGS sequence"/>
</dbReference>
<dbReference type="PANTHER" id="PTHR11727:SF7">
    <property type="entry name" value="DIMETHYLADENOSINE TRANSFERASE-RELATED"/>
    <property type="match status" value="1"/>
</dbReference>
<evidence type="ECO:0000256" key="2">
    <source>
        <dbReference type="ARBA" id="ARBA00022552"/>
    </source>
</evidence>
<keyword evidence="2 7" id="KW-0698">rRNA processing</keyword>
<gene>
    <name evidence="7 11" type="primary">rsmA</name>
    <name evidence="7" type="synonym">ksgA</name>
    <name evidence="11" type="ORF">A1019T_01709</name>
</gene>
<dbReference type="SMART" id="SM00650">
    <property type="entry name" value="rADc"/>
    <property type="match status" value="1"/>
</dbReference>
<dbReference type="SUPFAM" id="SSF53335">
    <property type="entry name" value="S-adenosyl-L-methionine-dependent methyltransferases"/>
    <property type="match status" value="1"/>
</dbReference>
<comment type="function">
    <text evidence="7">Specifically dimethylates two adjacent adenosines (A1518 and A1519) in the loop of a conserved hairpin near the 3'-end of 16S rRNA in the 30S particle. May play a critical role in biogenesis of 30S subunits.</text>
</comment>
<keyword evidence="6 7" id="KW-0694">RNA-binding</keyword>
<keyword evidence="5 7" id="KW-0949">S-adenosyl-L-methionine</keyword>
<evidence type="ECO:0000256" key="8">
    <source>
        <dbReference type="PROSITE-ProRule" id="PRU01026"/>
    </source>
</evidence>
<sequence length="301" mass="33813">MTHSDASKHPLHGALKKAAKHQPRKRFGQNFLHDDSIISQIVDSIGLNRDDNLVEIGPGMGALTEPLLEQVDAMTVIELDRDLASSLRIRIGANSHPNFNIVNTNAMQFDYSTLYDKEAEGVKSNKLRVVGNLPYNISTPLLFTLLEYSDIIEDMHFMLQKEVVERITADVGSKIYGRLSVVMQYYCETEYLLTVPRGAFNPPPKVTSAVFRLRPHLTKPVQAEDEKLFALVVRETFNHRRKTLRAIFKQSSLMATLSDEDFASIGIEGNARPETLDVKDFVALSNLVNSKQSNPLENSED</sequence>
<evidence type="ECO:0000256" key="5">
    <source>
        <dbReference type="ARBA" id="ARBA00022691"/>
    </source>
</evidence>
<evidence type="ECO:0000313" key="12">
    <source>
        <dbReference type="Proteomes" id="UP000188169"/>
    </source>
</evidence>
<feature type="region of interest" description="Disordered" evidence="9">
    <location>
        <begin position="1"/>
        <end position="22"/>
    </location>
</feature>
<keyword evidence="4 7" id="KW-0808">Transferase</keyword>
<dbReference type="Gene3D" id="3.40.50.150">
    <property type="entry name" value="Vaccinia Virus protein VP39"/>
    <property type="match status" value="1"/>
</dbReference>
<dbReference type="InterPro" id="IPR001737">
    <property type="entry name" value="KsgA/Erm"/>
</dbReference>
<dbReference type="PROSITE" id="PS51689">
    <property type="entry name" value="SAM_RNA_A_N6_MT"/>
    <property type="match status" value="1"/>
</dbReference>
<dbReference type="InterPro" id="IPR023165">
    <property type="entry name" value="rRNA_Ade_diMease-like_C"/>
</dbReference>
<dbReference type="EC" id="2.1.1.182" evidence="7"/>
<comment type="similarity">
    <text evidence="7">Belongs to the class I-like SAM-binding methyltransferase superfamily. rRNA adenine N(6)-methyltransferase family. RsmA subfamily.</text>
</comment>